<dbReference type="PANTHER" id="PTHR46613">
    <property type="entry name" value="RADIAL SPOKE HEAD 10 HOMOLOG B-RELATED"/>
    <property type="match status" value="1"/>
</dbReference>
<dbReference type="PANTHER" id="PTHR46613:SF1">
    <property type="entry name" value="RADIAL SPOKE HEAD 10 HOMOLOG B-RELATED"/>
    <property type="match status" value="1"/>
</dbReference>
<dbReference type="InterPro" id="IPR003409">
    <property type="entry name" value="MORN"/>
</dbReference>
<dbReference type="KEGG" id="tnl:113493462"/>
<keyword evidence="4" id="KW-0677">Repeat</keyword>
<feature type="compositionally biased region" description="Basic residues" evidence="9">
    <location>
        <begin position="107"/>
        <end position="123"/>
    </location>
</feature>
<dbReference type="AlphaFoldDB" id="A0A7E5VG39"/>
<dbReference type="SUPFAM" id="SSF82185">
    <property type="entry name" value="Histone H3 K4-specific methyltransferase SET7/9 N-terminal domain"/>
    <property type="match status" value="2"/>
</dbReference>
<evidence type="ECO:0000256" key="4">
    <source>
        <dbReference type="ARBA" id="ARBA00022737"/>
    </source>
</evidence>
<keyword evidence="5" id="KW-0282">Flagellum</keyword>
<dbReference type="GO" id="GO:0005930">
    <property type="term" value="C:axoneme"/>
    <property type="evidence" value="ECO:0007669"/>
    <property type="project" value="UniProtKB-SubCell"/>
</dbReference>
<evidence type="ECO:0000256" key="8">
    <source>
        <dbReference type="ARBA" id="ARBA00023273"/>
    </source>
</evidence>
<proteinExistence type="predicted"/>
<evidence type="ECO:0000313" key="10">
    <source>
        <dbReference type="Proteomes" id="UP000322000"/>
    </source>
</evidence>
<sequence length="815" mass="93708">MFYVDSQRTVTRRDSSLIVSKKHQGPDVDFDNWSATQAQSTQPLNSESSASLAPRPRGSVQKELITMMFESMLDSIVDSWEVIPLKGDDSTPTIDFGKTGSDLTFNSKKKKSNAKSSRSRQGRSRLDMDPNQADSSQTCWWSAPDEKAIIRFKNGNLYEGNISMKCMHGDGRYQWADGTVYLGNFNDNEMRGKGFIHWKDDTWYEGDFAGNLRHGKGLYVDSRTQRSYAGEWHCGTKHGEGVIYYSKTFKNSYDGHWIYNERFGYGSREYCDWSGYKGEWERNVRNGKGLMIWPNHDLYRGDWKNGVMSGYGIYIWDACYNNTMALPSINAFRGAWEKGQRHGYGVLNLGLGLGSHYRGEFKNNKKHGVGTFVTNNGLILQDKALFHDDNLGPQIAGCDVRSLDLKRFSNLEPYNFQICDRTVGLIYHIDQALKNIDKQAEIRTNIINEYIDNNRNVEWDMSLVLRKDENVEEVGSEQFDGMIKFEESSLRKALRCYETDLLNIYYKYATICNTNEIGFSPVLIRLFLWQLYYDCNVHERGLTLVDIDNIFHQNKEWLAVNPHNPFEKIYLWQFLHSLISVASRLYAKRELPGTKPDTILASAFRRFMDCDVIPGSSRQRGRGRLVNGFGQYIPLTATYELYRALGEPHTVRRFLRAVRRSPHFVGRPAPNLVEPLDGTAPVGRNLYIFGDELTFAVDDNELPEILEEKEHQDLKLFNFGNLSSKTIIRIFSQIFPQLSESDKIMNLNIELTFFEFFEGFVACAEESIRVKDEELKWREKFLASNETSVPHSAPATPGHVPKEKTKEHKEAKEAK</sequence>
<keyword evidence="3" id="KW-0963">Cytoplasm</keyword>
<dbReference type="OrthoDB" id="294378at2759"/>
<keyword evidence="7" id="KW-0206">Cytoskeleton</keyword>
<evidence type="ECO:0000256" key="3">
    <source>
        <dbReference type="ARBA" id="ARBA00022490"/>
    </source>
</evidence>
<evidence type="ECO:0000256" key="2">
    <source>
        <dbReference type="ARBA" id="ARBA00004430"/>
    </source>
</evidence>
<feature type="compositionally biased region" description="Basic and acidic residues" evidence="9">
    <location>
        <begin position="800"/>
        <end position="815"/>
    </location>
</feature>
<feature type="compositionally biased region" description="Polar residues" evidence="9">
    <location>
        <begin position="37"/>
        <end position="51"/>
    </location>
</feature>
<protein>
    <submittedName>
        <fullName evidence="11">Radial spoke head 10 homolog B-like isoform X1</fullName>
    </submittedName>
</protein>
<dbReference type="Pfam" id="PF02493">
    <property type="entry name" value="MORN"/>
    <property type="match status" value="9"/>
</dbReference>
<dbReference type="Proteomes" id="UP000322000">
    <property type="component" value="Chromosome 4"/>
</dbReference>
<dbReference type="GeneID" id="113493462"/>
<keyword evidence="10" id="KW-1185">Reference proteome</keyword>
<dbReference type="SMART" id="SM00698">
    <property type="entry name" value="MORN"/>
    <property type="match status" value="9"/>
</dbReference>
<evidence type="ECO:0000256" key="9">
    <source>
        <dbReference type="SAM" id="MobiDB-lite"/>
    </source>
</evidence>
<comment type="subcellular location">
    <subcellularLocation>
        <location evidence="1">Cell projection</location>
        <location evidence="1">Cilium</location>
        <location evidence="1">Flagellum</location>
    </subcellularLocation>
    <subcellularLocation>
        <location evidence="2">Cytoplasm</location>
        <location evidence="2">Cytoskeleton</location>
        <location evidence="2">Cilium axoneme</location>
    </subcellularLocation>
</comment>
<dbReference type="Gene3D" id="2.20.110.10">
    <property type="entry name" value="Histone H3 K4-specific methyltransferase SET7/9 N-terminal domain"/>
    <property type="match status" value="3"/>
</dbReference>
<feature type="region of interest" description="Disordered" evidence="9">
    <location>
        <begin position="37"/>
        <end position="57"/>
    </location>
</feature>
<feature type="region of interest" description="Disordered" evidence="9">
    <location>
        <begin position="91"/>
        <end position="138"/>
    </location>
</feature>
<dbReference type="RefSeq" id="XP_026727259.1">
    <property type="nucleotide sequence ID" value="XM_026871458.1"/>
</dbReference>
<evidence type="ECO:0000256" key="7">
    <source>
        <dbReference type="ARBA" id="ARBA00023212"/>
    </source>
</evidence>
<gene>
    <name evidence="11" type="primary">LOC113493462</name>
</gene>
<dbReference type="InParanoid" id="A0A7E5VG39"/>
<accession>A0A7E5VG39</accession>
<evidence type="ECO:0000256" key="6">
    <source>
        <dbReference type="ARBA" id="ARBA00023069"/>
    </source>
</evidence>
<evidence type="ECO:0000313" key="11">
    <source>
        <dbReference type="RefSeq" id="XP_026727259.1"/>
    </source>
</evidence>
<dbReference type="GO" id="GO:0031514">
    <property type="term" value="C:motile cilium"/>
    <property type="evidence" value="ECO:0007669"/>
    <property type="project" value="UniProtKB-SubCell"/>
</dbReference>
<keyword evidence="6" id="KW-0969">Cilium</keyword>
<evidence type="ECO:0000256" key="1">
    <source>
        <dbReference type="ARBA" id="ARBA00004230"/>
    </source>
</evidence>
<feature type="region of interest" description="Disordered" evidence="9">
    <location>
        <begin position="785"/>
        <end position="815"/>
    </location>
</feature>
<organism evidence="10 11">
    <name type="scientific">Trichoplusia ni</name>
    <name type="common">Cabbage looper</name>
    <dbReference type="NCBI Taxonomy" id="7111"/>
    <lineage>
        <taxon>Eukaryota</taxon>
        <taxon>Metazoa</taxon>
        <taxon>Ecdysozoa</taxon>
        <taxon>Arthropoda</taxon>
        <taxon>Hexapoda</taxon>
        <taxon>Insecta</taxon>
        <taxon>Pterygota</taxon>
        <taxon>Neoptera</taxon>
        <taxon>Endopterygota</taxon>
        <taxon>Lepidoptera</taxon>
        <taxon>Glossata</taxon>
        <taxon>Ditrysia</taxon>
        <taxon>Noctuoidea</taxon>
        <taxon>Noctuidae</taxon>
        <taxon>Plusiinae</taxon>
        <taxon>Trichoplusia</taxon>
    </lineage>
</organism>
<reference evidence="11" key="1">
    <citation type="submission" date="2025-08" db="UniProtKB">
        <authorList>
            <consortium name="RefSeq"/>
        </authorList>
    </citation>
    <scope>IDENTIFICATION</scope>
</reference>
<evidence type="ECO:0000256" key="5">
    <source>
        <dbReference type="ARBA" id="ARBA00022846"/>
    </source>
</evidence>
<keyword evidence="8" id="KW-0966">Cell projection</keyword>
<name>A0A7E5VG39_TRINI</name>